<dbReference type="AlphaFoldDB" id="A0AA89CVL2"/>
<organism evidence="1 2">
    <name type="scientific">Clostridium novyi A str. 4570</name>
    <dbReference type="NCBI Taxonomy" id="1444290"/>
    <lineage>
        <taxon>Bacteria</taxon>
        <taxon>Bacillati</taxon>
        <taxon>Bacillota</taxon>
        <taxon>Clostridia</taxon>
        <taxon>Eubacteriales</taxon>
        <taxon>Clostridiaceae</taxon>
        <taxon>Clostridium</taxon>
    </lineage>
</organism>
<dbReference type="EMBL" id="JDRX01000003">
    <property type="protein sequence ID" value="KGN03168.1"/>
    <property type="molecule type" value="Genomic_DNA"/>
</dbReference>
<name>A0AA89CVL2_CLONO</name>
<proteinExistence type="predicted"/>
<sequence>MSSKKNTLKIIFSIMGIICILTITAILLSHTTSTSSEVAKDSQKPFSEIFNTLNNVNARNWNNASYTSTNHKGYQIYSNGVSIRNGSNGKVFNYVVNYERYFNRKCPYTAKDVIKHLGNPTFNDDNLKGYKQKDRYIFFIFSNGSLKEVSFYRNYENPDKNIVPYLINKFNDQDFLNHLCDAYNNKNLELFDKIGYPEDVILPYRSDCNVLCYPSLGIVVYPFSKSISPKSPSDSYIEIYNNFVGNITDTIKLPDDVDKIKNLNNKNVQYKNEDLVYRYEKNRLDDIKNILEASNTDSTSSPMGDKNIVSVCDGPETESSLVVLDKNKNIIASVPSDSNILAYKWLNNDWIVYTTALPSSKVCFYNTKTFEHKTVADSLGSDVEYDLYHVDNNCIVFKNADPPLEYTIDHDNIYVKFII</sequence>
<dbReference type="Proteomes" id="UP000030016">
    <property type="component" value="Unassembled WGS sequence"/>
</dbReference>
<gene>
    <name evidence="1" type="ORF">Z969_02505</name>
</gene>
<protein>
    <submittedName>
        <fullName evidence="1">Uncharacterized protein</fullName>
    </submittedName>
</protein>
<evidence type="ECO:0000313" key="1">
    <source>
        <dbReference type="EMBL" id="KGN03168.1"/>
    </source>
</evidence>
<comment type="caution">
    <text evidence="1">The sequence shown here is derived from an EMBL/GenBank/DDBJ whole genome shotgun (WGS) entry which is preliminary data.</text>
</comment>
<accession>A0AA89CVL2</accession>
<evidence type="ECO:0000313" key="2">
    <source>
        <dbReference type="Proteomes" id="UP000030016"/>
    </source>
</evidence>
<reference evidence="1 2" key="1">
    <citation type="submission" date="2014-01" db="EMBL/GenBank/DDBJ databases">
        <title>Plasmidome dynamics in the species complex Clostridium novyi sensu lato converts strains of independent lineages into distinctly different pathogens.</title>
        <authorList>
            <person name="Skarin H."/>
            <person name="Segerman B."/>
        </authorList>
    </citation>
    <scope>NUCLEOTIDE SEQUENCE [LARGE SCALE GENOMIC DNA]</scope>
    <source>
        <strain evidence="1 2">4570</strain>
    </source>
</reference>
<dbReference type="RefSeq" id="WP_039248861.1">
    <property type="nucleotide sequence ID" value="NZ_JDRX01000003.1"/>
</dbReference>